<keyword evidence="1" id="KW-1133">Transmembrane helix</keyword>
<gene>
    <name evidence="2" type="ORF">NAG76_18525</name>
</gene>
<feature type="transmembrane region" description="Helical" evidence="1">
    <location>
        <begin position="111"/>
        <end position="132"/>
    </location>
</feature>
<organism evidence="2 3">
    <name type="scientific">Candidatus Pristimantibacillus lignocellulolyticus</name>
    <dbReference type="NCBI Taxonomy" id="2994561"/>
    <lineage>
        <taxon>Bacteria</taxon>
        <taxon>Bacillati</taxon>
        <taxon>Bacillota</taxon>
        <taxon>Bacilli</taxon>
        <taxon>Bacillales</taxon>
        <taxon>Paenibacillaceae</taxon>
        <taxon>Candidatus Pristimantibacillus</taxon>
    </lineage>
</organism>
<accession>A0A9J6ZCG7</accession>
<dbReference type="KEGG" id="plig:NAG76_18525"/>
<keyword evidence="1" id="KW-0812">Transmembrane</keyword>
<keyword evidence="1" id="KW-0472">Membrane</keyword>
<dbReference type="Proteomes" id="UP001056756">
    <property type="component" value="Chromosome"/>
</dbReference>
<proteinExistence type="predicted"/>
<evidence type="ECO:0000256" key="1">
    <source>
        <dbReference type="SAM" id="Phobius"/>
    </source>
</evidence>
<evidence type="ECO:0000313" key="3">
    <source>
        <dbReference type="Proteomes" id="UP001056756"/>
    </source>
</evidence>
<name>A0A9J6ZCG7_9BACL</name>
<dbReference type="EMBL" id="CP097899">
    <property type="protein sequence ID" value="URN93803.1"/>
    <property type="molecule type" value="Genomic_DNA"/>
</dbReference>
<sequence length="161" mass="18243">MKYLCLTKLSKSHCESVIKHSVDFYSISLDGGEFVGWINKGFFSISVTRGMLKSDLVRNKVLGKISAKNDKTCVYYRTYRGYTDIVSLMTMFIICFISVSLADIWTGVISFLWKLIVSTLFCLIIAAISWMISHASEDGQANEDLLVEFLQKGLELKIEKN</sequence>
<feature type="transmembrane region" description="Helical" evidence="1">
    <location>
        <begin position="85"/>
        <end position="105"/>
    </location>
</feature>
<protein>
    <submittedName>
        <fullName evidence="2">Uncharacterized protein</fullName>
    </submittedName>
</protein>
<reference evidence="2" key="1">
    <citation type="submission" date="2022-05" db="EMBL/GenBank/DDBJ databases">
        <title>Novel bacterial taxa in a minimal lignocellulolytic consortium and its capacity to transform plastics disclosed by genome-resolved metagenomics.</title>
        <authorList>
            <person name="Rodriguez C.A.D."/>
            <person name="Diaz-Garcia L."/>
            <person name="Herrera K."/>
            <person name="Tarazona N.A."/>
            <person name="Sproer C."/>
            <person name="Overmann J."/>
            <person name="Jimenez D.J."/>
        </authorList>
    </citation>
    <scope>NUCLEOTIDE SEQUENCE</scope>
    <source>
        <strain evidence="2">MAG5</strain>
    </source>
</reference>
<evidence type="ECO:0000313" key="2">
    <source>
        <dbReference type="EMBL" id="URN93803.1"/>
    </source>
</evidence>
<dbReference type="AlphaFoldDB" id="A0A9J6ZCG7"/>